<comment type="caution">
    <text evidence="2">The sequence shown here is derived from an EMBL/GenBank/DDBJ whole genome shotgun (WGS) entry which is preliminary data.</text>
</comment>
<dbReference type="AlphaFoldDB" id="A0A8J2PT86"/>
<feature type="compositionally biased region" description="Basic and acidic residues" evidence="1">
    <location>
        <begin position="1"/>
        <end position="12"/>
    </location>
</feature>
<feature type="compositionally biased region" description="Low complexity" evidence="1">
    <location>
        <begin position="14"/>
        <end position="28"/>
    </location>
</feature>
<keyword evidence="3" id="KW-1185">Reference proteome</keyword>
<feature type="region of interest" description="Disordered" evidence="1">
    <location>
        <begin position="1"/>
        <end position="69"/>
    </location>
</feature>
<dbReference type="OrthoDB" id="5865419at2759"/>
<feature type="compositionally biased region" description="Polar residues" evidence="1">
    <location>
        <begin position="29"/>
        <end position="38"/>
    </location>
</feature>
<proteinExistence type="predicted"/>
<accession>A0A8J2PT86</accession>
<name>A0A8J2PT86_9BILA</name>
<organism evidence="2 3">
    <name type="scientific">Cercopithifilaria johnstoni</name>
    <dbReference type="NCBI Taxonomy" id="2874296"/>
    <lineage>
        <taxon>Eukaryota</taxon>
        <taxon>Metazoa</taxon>
        <taxon>Ecdysozoa</taxon>
        <taxon>Nematoda</taxon>
        <taxon>Chromadorea</taxon>
        <taxon>Rhabditida</taxon>
        <taxon>Spirurina</taxon>
        <taxon>Spiruromorpha</taxon>
        <taxon>Filarioidea</taxon>
        <taxon>Onchocercidae</taxon>
        <taxon>Cercopithifilaria</taxon>
    </lineage>
</organism>
<evidence type="ECO:0000256" key="1">
    <source>
        <dbReference type="SAM" id="MobiDB-lite"/>
    </source>
</evidence>
<evidence type="ECO:0000313" key="2">
    <source>
        <dbReference type="EMBL" id="CAG9534606.1"/>
    </source>
</evidence>
<protein>
    <submittedName>
        <fullName evidence="2">Uncharacterized protein</fullName>
    </submittedName>
</protein>
<reference evidence="2" key="1">
    <citation type="submission" date="2021-09" db="EMBL/GenBank/DDBJ databases">
        <authorList>
            <consortium name="Pathogen Informatics"/>
        </authorList>
    </citation>
    <scope>NUCLEOTIDE SEQUENCE</scope>
</reference>
<gene>
    <name evidence="2" type="ORF">CJOHNSTONI_LOCUS4729</name>
</gene>
<dbReference type="Proteomes" id="UP000746747">
    <property type="component" value="Unassembled WGS sequence"/>
</dbReference>
<dbReference type="EMBL" id="CAKAEH010001316">
    <property type="protein sequence ID" value="CAG9534606.1"/>
    <property type="molecule type" value="Genomic_DNA"/>
</dbReference>
<sequence length="351" mass="40281">MTDSEIDMRSEAVSKQQQQQKASTSQPQLSSVTSTTIQCDECNEVSPVEVETRQGGNLSKRTSGDRSRRVIDAKEDEQVLSGKFDFGDRDRRPVYNIVLPPLKEDEGKEWTIDELKTLHSCINSYGINDNCLFHATKNISNRSMLDIREKISGIRELTRLRHEMRVEARKTEWLKGVILPSKTSEIQDWSSAVYVIQNRKRRINDYTDSALLDYLAHEVKCRPASVDTRKYFRVTDSSYARGANRRQVVDCADYYRFLQTCLSGMAASGSNCKPFDSAIILNILEEIQKEVDDPKYEKRRRLLAGMFRDIQSGDLSDYDFRDIVGSDDILCVQLNPLTLMREMLEISDEKC</sequence>
<evidence type="ECO:0000313" key="3">
    <source>
        <dbReference type="Proteomes" id="UP000746747"/>
    </source>
</evidence>